<dbReference type="SMART" id="SM00382">
    <property type="entry name" value="AAA"/>
    <property type="match status" value="1"/>
</dbReference>
<dbReference type="Proteomes" id="UP001302316">
    <property type="component" value="Unassembled WGS sequence"/>
</dbReference>
<gene>
    <name evidence="4" type="ORF">VCB98_07565</name>
</gene>
<dbReference type="PANTHER" id="PTHR42855:SF1">
    <property type="entry name" value="ABC TRANSPORTER DOMAIN-CONTAINING PROTEIN"/>
    <property type="match status" value="1"/>
</dbReference>
<keyword evidence="1" id="KW-0547">Nucleotide-binding</keyword>
<organism evidence="4 5">
    <name type="scientific">Natronospira elongata</name>
    <dbReference type="NCBI Taxonomy" id="3110268"/>
    <lineage>
        <taxon>Bacteria</taxon>
        <taxon>Pseudomonadati</taxon>
        <taxon>Pseudomonadota</taxon>
        <taxon>Gammaproteobacteria</taxon>
        <taxon>Natronospirales</taxon>
        <taxon>Natronospiraceae</taxon>
        <taxon>Natronospira</taxon>
    </lineage>
</organism>
<accession>A0AAP6JFR4</accession>
<name>A0AAP6JFR4_9GAMM</name>
<dbReference type="GO" id="GO:0005524">
    <property type="term" value="F:ATP binding"/>
    <property type="evidence" value="ECO:0007669"/>
    <property type="project" value="UniProtKB-KW"/>
</dbReference>
<dbReference type="Gene3D" id="3.40.50.300">
    <property type="entry name" value="P-loop containing nucleotide triphosphate hydrolases"/>
    <property type="match status" value="1"/>
</dbReference>
<proteinExistence type="predicted"/>
<dbReference type="PANTHER" id="PTHR42855">
    <property type="entry name" value="ABC TRANSPORTER ATP-BINDING SUBUNIT"/>
    <property type="match status" value="1"/>
</dbReference>
<evidence type="ECO:0000256" key="2">
    <source>
        <dbReference type="ARBA" id="ARBA00022840"/>
    </source>
</evidence>
<evidence type="ECO:0000256" key="1">
    <source>
        <dbReference type="ARBA" id="ARBA00022741"/>
    </source>
</evidence>
<dbReference type="PROSITE" id="PS50893">
    <property type="entry name" value="ABC_TRANSPORTER_2"/>
    <property type="match status" value="1"/>
</dbReference>
<dbReference type="InterPro" id="IPR051309">
    <property type="entry name" value="ABCF_ATPase"/>
</dbReference>
<keyword evidence="5" id="KW-1185">Reference proteome</keyword>
<dbReference type="Pfam" id="PF00005">
    <property type="entry name" value="ABC_tran"/>
    <property type="match status" value="1"/>
</dbReference>
<sequence length="200" mass="21288">MSADTATTALLAVKEVVAGYAGPVVGPVSFDVYPGEVLGLRGPNGCGKSTLLKAITGEAKRFAGKIVRCNGLTVTHHQQRPELPPELPLLGRELLRVMGADRGDAPGIIKPLLYRPINRMSGGQFQLLEAWACLGGDAELVLLDEPTNNLDGEAIEALAHILRTARPPRAVLLVSHERAFLEENCTRIVEIGRPGEGQGS</sequence>
<dbReference type="AlphaFoldDB" id="A0AAP6JFR4"/>
<evidence type="ECO:0000259" key="3">
    <source>
        <dbReference type="PROSITE" id="PS50893"/>
    </source>
</evidence>
<dbReference type="SUPFAM" id="SSF52540">
    <property type="entry name" value="P-loop containing nucleoside triphosphate hydrolases"/>
    <property type="match status" value="1"/>
</dbReference>
<dbReference type="InterPro" id="IPR027417">
    <property type="entry name" value="P-loop_NTPase"/>
</dbReference>
<dbReference type="GO" id="GO:0016887">
    <property type="term" value="F:ATP hydrolysis activity"/>
    <property type="evidence" value="ECO:0007669"/>
    <property type="project" value="InterPro"/>
</dbReference>
<reference evidence="4 5" key="1">
    <citation type="submission" date="2023-12" db="EMBL/GenBank/DDBJ databases">
        <title>Whole-genome sequencing of halo(alkali)philic microorganisms from hypersaline lakes.</title>
        <authorList>
            <person name="Sorokin D.Y."/>
            <person name="Merkel A.Y."/>
            <person name="Messina E."/>
            <person name="Yakimov M."/>
        </authorList>
    </citation>
    <scope>NUCLEOTIDE SEQUENCE [LARGE SCALE GENOMIC DNA]</scope>
    <source>
        <strain evidence="4 5">AB-CW1</strain>
    </source>
</reference>
<evidence type="ECO:0000313" key="4">
    <source>
        <dbReference type="EMBL" id="MEA5445672.1"/>
    </source>
</evidence>
<dbReference type="InterPro" id="IPR003439">
    <property type="entry name" value="ABC_transporter-like_ATP-bd"/>
</dbReference>
<evidence type="ECO:0000313" key="5">
    <source>
        <dbReference type="Proteomes" id="UP001302316"/>
    </source>
</evidence>
<dbReference type="EMBL" id="JAYGII010000013">
    <property type="protein sequence ID" value="MEA5445672.1"/>
    <property type="molecule type" value="Genomic_DNA"/>
</dbReference>
<protein>
    <submittedName>
        <fullName evidence="4">ATP-binding cassette domain-containing protein</fullName>
    </submittedName>
</protein>
<comment type="caution">
    <text evidence="4">The sequence shown here is derived from an EMBL/GenBank/DDBJ whole genome shotgun (WGS) entry which is preliminary data.</text>
</comment>
<dbReference type="RefSeq" id="WP_346051350.1">
    <property type="nucleotide sequence ID" value="NZ_JAYGII010000013.1"/>
</dbReference>
<dbReference type="InterPro" id="IPR003593">
    <property type="entry name" value="AAA+_ATPase"/>
</dbReference>
<keyword evidence="2 4" id="KW-0067">ATP-binding</keyword>
<feature type="domain" description="ABC transporter" evidence="3">
    <location>
        <begin position="8"/>
        <end position="199"/>
    </location>
</feature>